<evidence type="ECO:0000313" key="3">
    <source>
        <dbReference type="EMBL" id="MBB5352279.1"/>
    </source>
</evidence>
<evidence type="ECO:0000256" key="2">
    <source>
        <dbReference type="SAM" id="Phobius"/>
    </source>
</evidence>
<gene>
    <name evidence="3" type="ORF">HNR46_002522</name>
</gene>
<proteinExistence type="predicted"/>
<keyword evidence="4" id="KW-1185">Reference proteome</keyword>
<name>A0A840VEM2_9BACT</name>
<evidence type="ECO:0000313" key="4">
    <source>
        <dbReference type="Proteomes" id="UP000557717"/>
    </source>
</evidence>
<feature type="compositionally biased region" description="Basic and acidic residues" evidence="1">
    <location>
        <begin position="127"/>
        <end position="137"/>
    </location>
</feature>
<dbReference type="EMBL" id="JACHFD010000011">
    <property type="protein sequence ID" value="MBB5352279.1"/>
    <property type="molecule type" value="Genomic_DNA"/>
</dbReference>
<dbReference type="Proteomes" id="UP000557717">
    <property type="component" value="Unassembled WGS sequence"/>
</dbReference>
<dbReference type="AlphaFoldDB" id="A0A840VEM2"/>
<evidence type="ECO:0000256" key="1">
    <source>
        <dbReference type="SAM" id="MobiDB-lite"/>
    </source>
</evidence>
<comment type="caution">
    <text evidence="3">The sequence shown here is derived from an EMBL/GenBank/DDBJ whole genome shotgun (WGS) entry which is preliminary data.</text>
</comment>
<protein>
    <recommendedName>
        <fullName evidence="5">AsmA family protein</fullName>
    </recommendedName>
</protein>
<reference evidence="3 4" key="1">
    <citation type="submission" date="2020-08" db="EMBL/GenBank/DDBJ databases">
        <title>Genomic Encyclopedia of Type Strains, Phase IV (KMG-IV): sequencing the most valuable type-strain genomes for metagenomic binning, comparative biology and taxonomic classification.</title>
        <authorList>
            <person name="Goeker M."/>
        </authorList>
    </citation>
    <scope>NUCLEOTIDE SEQUENCE [LARGE SCALE GENOMIC DNA]</scope>
    <source>
        <strain evidence="3 4">YC6886</strain>
    </source>
</reference>
<evidence type="ECO:0008006" key="5">
    <source>
        <dbReference type="Google" id="ProtNLM"/>
    </source>
</evidence>
<accession>A0A840VEM2</accession>
<feature type="region of interest" description="Disordered" evidence="1">
    <location>
        <begin position="127"/>
        <end position="153"/>
    </location>
</feature>
<keyword evidence="2" id="KW-0812">Transmembrane</keyword>
<keyword evidence="2" id="KW-0472">Membrane</keyword>
<organism evidence="3 4">
    <name type="scientific">Haloferula luteola</name>
    <dbReference type="NCBI Taxonomy" id="595692"/>
    <lineage>
        <taxon>Bacteria</taxon>
        <taxon>Pseudomonadati</taxon>
        <taxon>Verrucomicrobiota</taxon>
        <taxon>Verrucomicrobiia</taxon>
        <taxon>Verrucomicrobiales</taxon>
        <taxon>Verrucomicrobiaceae</taxon>
        <taxon>Haloferula</taxon>
    </lineage>
</organism>
<sequence>MSRRARKRTERAQPGWIKALLVVGSVALVGMLAAWIGLRHWLHGEEFRHMLEREAGKGLKAEATFGPFRWEGTTVRTPSFSAAGSEIVKRVEADRMSLDIGLSKLRDGVVELRDGRVGRLLVEVEPGAKKEAQHSREGGVPGGETPKKSPRWYDGLTPNEVDLTELIVDESILRVIRPEGAFTLEGTRWRIQPTSSRGAYEATGTGGVLSFPWEKVPSWHLEQAQLRYQEDRVYLNEAVFRLFQRAMLTLSGESNLATGEHAFDGDLRDGDLSEVLPEDWKKRLDGEFEAHMKFKRGPEREVVEGRVNLQNGVLTGLPILDALGAYGGNPRFRRLNLSEASTDFLKMDETLSLKHLVLSSEGLIRVTGDVVIGPHRALRGQIRLGLTPGTLALIPGAETQVFRAGERGLLWTTVQLSGTTDDPHEDLTARLIAAAGLRMFEQLPETGERVLKFTRDAVSPEMLQGLAEHPELLQQGNDLLKRAQRAIDGEGDPIEEATKILRDGADLFDVGKSLFERIREESQEATKPSR</sequence>
<keyword evidence="2" id="KW-1133">Transmembrane helix</keyword>
<feature type="transmembrane region" description="Helical" evidence="2">
    <location>
        <begin position="20"/>
        <end position="42"/>
    </location>
</feature>